<dbReference type="GO" id="GO:0004674">
    <property type="term" value="F:protein serine/threonine kinase activity"/>
    <property type="evidence" value="ECO:0007669"/>
    <property type="project" value="UniProtKB-KW"/>
</dbReference>
<dbReference type="Gene3D" id="3.40.50.150">
    <property type="entry name" value="Vaccinia Virus protein VP39"/>
    <property type="match status" value="1"/>
</dbReference>
<name>A0AAD5T7M5_9FUNG</name>
<dbReference type="SUPFAM" id="SSF56112">
    <property type="entry name" value="Protein kinase-like (PK-like)"/>
    <property type="match status" value="1"/>
</dbReference>
<dbReference type="InterPro" id="IPR008271">
    <property type="entry name" value="Ser/Thr_kinase_AS"/>
</dbReference>
<keyword evidence="3 15" id="KW-0723">Serine/threonine-protein kinase</keyword>
<accession>A0AAD5T7M5</accession>
<keyword evidence="19" id="KW-1185">Reference proteome</keyword>
<dbReference type="GO" id="GO:0032465">
    <property type="term" value="P:regulation of cytokinesis"/>
    <property type="evidence" value="ECO:0007669"/>
    <property type="project" value="UniProtKB-ARBA"/>
</dbReference>
<keyword evidence="8 12" id="KW-0067">ATP-binding</keyword>
<comment type="caution">
    <text evidence="18">The sequence shown here is derived from an EMBL/GenBank/DDBJ whole genome shotgun (WGS) entry which is preliminary data.</text>
</comment>
<proteinExistence type="inferred from homology"/>
<dbReference type="GO" id="GO:0051233">
    <property type="term" value="C:spindle midzone"/>
    <property type="evidence" value="ECO:0007669"/>
    <property type="project" value="UniProtKB-ARBA"/>
</dbReference>
<dbReference type="Proteomes" id="UP001211907">
    <property type="component" value="Unassembled WGS sequence"/>
</dbReference>
<dbReference type="InterPro" id="IPR011009">
    <property type="entry name" value="Kinase-like_dom_sf"/>
</dbReference>
<evidence type="ECO:0000256" key="10">
    <source>
        <dbReference type="ARBA" id="ARBA00048679"/>
    </source>
</evidence>
<gene>
    <name evidence="18" type="primary">IPL1</name>
    <name evidence="18" type="ORF">HK100_011155</name>
</gene>
<feature type="compositionally biased region" description="Low complexity" evidence="16">
    <location>
        <begin position="294"/>
        <end position="304"/>
    </location>
</feature>
<keyword evidence="6 12" id="KW-0547">Nucleotide-binding</keyword>
<dbReference type="PANTHER" id="PTHR24350">
    <property type="entry name" value="SERINE/THREONINE-PROTEIN KINASE IAL-RELATED"/>
    <property type="match status" value="1"/>
</dbReference>
<dbReference type="AlphaFoldDB" id="A0AAD5T7M5"/>
<dbReference type="GO" id="GO:0000776">
    <property type="term" value="C:kinetochore"/>
    <property type="evidence" value="ECO:0007669"/>
    <property type="project" value="UniProtKB-ARBA"/>
</dbReference>
<dbReference type="FunFam" id="1.10.510.10:FF:000235">
    <property type="entry name" value="Serine/threonine-protein kinase ark1"/>
    <property type="match status" value="1"/>
</dbReference>
<evidence type="ECO:0000256" key="14">
    <source>
        <dbReference type="PROSITE-ProRule" id="PRU10141"/>
    </source>
</evidence>
<dbReference type="InterPro" id="IPR029063">
    <property type="entry name" value="SAM-dependent_MTases_sf"/>
</dbReference>
<feature type="active site" description="Proton acceptor" evidence="11">
    <location>
        <position position="563"/>
    </location>
</feature>
<evidence type="ECO:0000256" key="12">
    <source>
        <dbReference type="PIRSR" id="PIRSR630616-2"/>
    </source>
</evidence>
<dbReference type="InterPro" id="IPR017441">
    <property type="entry name" value="Protein_kinase_ATP_BS"/>
</dbReference>
<dbReference type="GO" id="GO:0090266">
    <property type="term" value="P:regulation of mitotic cell cycle spindle assembly checkpoint"/>
    <property type="evidence" value="ECO:0007669"/>
    <property type="project" value="UniProtKB-ARBA"/>
</dbReference>
<dbReference type="GO" id="GO:0008168">
    <property type="term" value="F:methyltransferase activity"/>
    <property type="evidence" value="ECO:0007669"/>
    <property type="project" value="UniProtKB-KW"/>
</dbReference>
<sequence>MPKLQTPPKYILLENVLDFEVSRSRNALVSMLISMDYEFEEWMLSPLQFGIPNDRKRYYLTAMRRSEGPACSLQESENNENGAEEAVVELNLKTIWEFPVPEIGSLDGYLDTELAGKIGGSTPHMPSSSLSVATGAALISVDALKIPEALIKKRKFISDGYVCGPADKKSACFTKAYGHHGIGTGSFLQTKGFDIPKNLDDPVSAVETYGLRFFSPTEVARLHGFPVSKGGGERNEKEFTFPKNTSLIQKYRVLGNSLNVVVVASLLRHNAQRAPVAQLKSTTSSNLKPATSINNNSNNSNSNNHAASRANLRSVAATAATSVVANSNSRYAQSSLKATSTAVSSTVGQQARSALSRAPTSTATASSVAASTITSTAVNSTASASVAAKTAAGLLVVENTTAQVKKTVVSSEQKQESAVASATSSSSSTSEDRRWSLADFDVGRALGKGKFGRVYLAREKKSGYVVALKILFKHELIENKVEKQLRREIEIQSHLRHPNILRLYGYFYDAKRVYLILEYAPGGEFYKQLRKLSRFSEEQASKYVCQMAEALNYLHGKHVIHRDIKPENLLIGMKGERQTLCGTLDYLPPEMVEGKEHTDAVDLWSLGVLCYEFLVGVPPFEDRTSYKATYRRIAKVDLQIPTYLSKEAGDLIRKLLQYEPENRIPLDQVLDHPWIRKYNLERQNEAGRKEENKEVVRN</sequence>
<keyword evidence="7 15" id="KW-0418">Kinase</keyword>
<dbReference type="EMBL" id="JADGJH010000658">
    <property type="protein sequence ID" value="KAJ3124671.1"/>
    <property type="molecule type" value="Genomic_DNA"/>
</dbReference>
<dbReference type="InterPro" id="IPR000719">
    <property type="entry name" value="Prot_kinase_dom"/>
</dbReference>
<feature type="binding site" evidence="12">
    <location>
        <begin position="567"/>
        <end position="568"/>
    </location>
    <ligand>
        <name>ATP</name>
        <dbReference type="ChEBI" id="CHEBI:30616"/>
    </ligand>
</feature>
<feature type="region of interest" description="Disordered" evidence="16">
    <location>
        <begin position="273"/>
        <end position="307"/>
    </location>
</feature>
<dbReference type="EC" id="2.7.11.1" evidence="1 15"/>
<evidence type="ECO:0000313" key="18">
    <source>
        <dbReference type="EMBL" id="KAJ3124671.1"/>
    </source>
</evidence>
<evidence type="ECO:0000313" key="19">
    <source>
        <dbReference type="Proteomes" id="UP001211907"/>
    </source>
</evidence>
<comment type="similarity">
    <text evidence="15">Belongs to the protein kinase superfamily. Ser/Thr protein kinase family. Aurora subfamily.</text>
</comment>
<dbReference type="SUPFAM" id="SSF53335">
    <property type="entry name" value="S-adenosyl-L-methionine-dependent methyltransferases"/>
    <property type="match status" value="1"/>
</dbReference>
<reference evidence="18" key="1">
    <citation type="submission" date="2020-05" db="EMBL/GenBank/DDBJ databases">
        <title>Phylogenomic resolution of chytrid fungi.</title>
        <authorList>
            <person name="Stajich J.E."/>
            <person name="Amses K."/>
            <person name="Simmons R."/>
            <person name="Seto K."/>
            <person name="Myers J."/>
            <person name="Bonds A."/>
            <person name="Quandt C.A."/>
            <person name="Barry K."/>
            <person name="Liu P."/>
            <person name="Grigoriev I."/>
            <person name="Longcore J.E."/>
            <person name="James T.Y."/>
        </authorList>
    </citation>
    <scope>NUCLEOTIDE SEQUENCE</scope>
    <source>
        <strain evidence="18">JEL0513</strain>
    </source>
</reference>
<dbReference type="Pfam" id="PF00069">
    <property type="entry name" value="Pkinase"/>
    <property type="match status" value="1"/>
</dbReference>
<protein>
    <recommendedName>
        <fullName evidence="2 15">Aurora kinase</fullName>
        <ecNumber evidence="1 15">2.7.11.1</ecNumber>
    </recommendedName>
</protein>
<evidence type="ECO:0000256" key="1">
    <source>
        <dbReference type="ARBA" id="ARBA00012513"/>
    </source>
</evidence>
<evidence type="ECO:0000256" key="5">
    <source>
        <dbReference type="ARBA" id="ARBA00022679"/>
    </source>
</evidence>
<dbReference type="SMART" id="SM00220">
    <property type="entry name" value="S_TKc"/>
    <property type="match status" value="1"/>
</dbReference>
<evidence type="ECO:0000256" key="2">
    <source>
        <dbReference type="ARBA" id="ARBA00021157"/>
    </source>
</evidence>
<dbReference type="GO" id="GO:0032259">
    <property type="term" value="P:methylation"/>
    <property type="evidence" value="ECO:0007669"/>
    <property type="project" value="UniProtKB-KW"/>
</dbReference>
<evidence type="ECO:0000256" key="3">
    <source>
        <dbReference type="ARBA" id="ARBA00022527"/>
    </source>
</evidence>
<evidence type="ECO:0000256" key="16">
    <source>
        <dbReference type="SAM" id="MobiDB-lite"/>
    </source>
</evidence>
<dbReference type="GO" id="GO:0005524">
    <property type="term" value="F:ATP binding"/>
    <property type="evidence" value="ECO:0007669"/>
    <property type="project" value="UniProtKB-UniRule"/>
</dbReference>
<dbReference type="GO" id="GO:1902115">
    <property type="term" value="P:regulation of organelle assembly"/>
    <property type="evidence" value="ECO:0007669"/>
    <property type="project" value="UniProtKB-ARBA"/>
</dbReference>
<feature type="binding site" evidence="12">
    <location>
        <position position="450"/>
    </location>
    <ligand>
        <name>ATP</name>
        <dbReference type="ChEBI" id="CHEBI:30616"/>
    </ligand>
</feature>
<evidence type="ECO:0000256" key="13">
    <source>
        <dbReference type="PIRSR" id="PIRSR630616-3"/>
    </source>
</evidence>
<evidence type="ECO:0000256" key="8">
    <source>
        <dbReference type="ARBA" id="ARBA00022840"/>
    </source>
</evidence>
<dbReference type="InterPro" id="IPR030616">
    <property type="entry name" value="Aur-like"/>
</dbReference>
<comment type="catalytic activity">
    <reaction evidence="10 15">
        <text>L-seryl-[protein] + ATP = O-phospho-L-seryl-[protein] + ADP + H(+)</text>
        <dbReference type="Rhea" id="RHEA:17989"/>
        <dbReference type="Rhea" id="RHEA-COMP:9863"/>
        <dbReference type="Rhea" id="RHEA-COMP:11604"/>
        <dbReference type="ChEBI" id="CHEBI:15378"/>
        <dbReference type="ChEBI" id="CHEBI:29999"/>
        <dbReference type="ChEBI" id="CHEBI:30616"/>
        <dbReference type="ChEBI" id="CHEBI:83421"/>
        <dbReference type="ChEBI" id="CHEBI:456216"/>
        <dbReference type="EC" id="2.7.11.1"/>
    </reaction>
</comment>
<dbReference type="PROSITE" id="PS50011">
    <property type="entry name" value="PROTEIN_KINASE_DOM"/>
    <property type="match status" value="1"/>
</dbReference>
<dbReference type="GO" id="GO:0008608">
    <property type="term" value="P:attachment of spindle microtubules to kinetochore"/>
    <property type="evidence" value="ECO:0007669"/>
    <property type="project" value="UniProtKB-ARBA"/>
</dbReference>
<keyword evidence="5 15" id="KW-0808">Transferase</keyword>
<dbReference type="CDD" id="cd14007">
    <property type="entry name" value="STKc_Aurora"/>
    <property type="match status" value="1"/>
</dbReference>
<evidence type="ECO:0000256" key="4">
    <source>
        <dbReference type="ARBA" id="ARBA00022603"/>
    </source>
</evidence>
<dbReference type="Gene3D" id="3.90.120.10">
    <property type="entry name" value="DNA Methylase, subunit A, domain 2"/>
    <property type="match status" value="1"/>
</dbReference>
<feature type="domain" description="Protein kinase" evidence="17">
    <location>
        <begin position="440"/>
        <end position="675"/>
    </location>
</feature>
<comment type="catalytic activity">
    <reaction evidence="9 15">
        <text>L-threonyl-[protein] + ATP = O-phospho-L-threonyl-[protein] + ADP + H(+)</text>
        <dbReference type="Rhea" id="RHEA:46608"/>
        <dbReference type="Rhea" id="RHEA-COMP:11060"/>
        <dbReference type="Rhea" id="RHEA-COMP:11605"/>
        <dbReference type="ChEBI" id="CHEBI:15378"/>
        <dbReference type="ChEBI" id="CHEBI:30013"/>
        <dbReference type="ChEBI" id="CHEBI:30616"/>
        <dbReference type="ChEBI" id="CHEBI:61977"/>
        <dbReference type="ChEBI" id="CHEBI:456216"/>
        <dbReference type="EC" id="2.7.11.1"/>
    </reaction>
</comment>
<dbReference type="PROSITE" id="PS00108">
    <property type="entry name" value="PROTEIN_KINASE_ST"/>
    <property type="match status" value="1"/>
</dbReference>
<dbReference type="FunFam" id="3.30.200.20:FF:000042">
    <property type="entry name" value="Aurora kinase A"/>
    <property type="match status" value="1"/>
</dbReference>
<feature type="cross-link" description="Glycyl lysine isopeptide (Lys-Gly) (interchain with G-Cter in SUMO2)" evidence="13">
    <location>
        <position position="565"/>
    </location>
</feature>
<feature type="binding site" evidence="12 14">
    <location>
        <position position="469"/>
    </location>
    <ligand>
        <name>ATP</name>
        <dbReference type="ChEBI" id="CHEBI:30616"/>
    </ligand>
</feature>
<evidence type="ECO:0000256" key="11">
    <source>
        <dbReference type="PIRSR" id="PIRSR630616-1"/>
    </source>
</evidence>
<dbReference type="GO" id="GO:0045143">
    <property type="term" value="P:homologous chromosome segregation"/>
    <property type="evidence" value="ECO:0007669"/>
    <property type="project" value="UniProtKB-ARBA"/>
</dbReference>
<evidence type="ECO:0000256" key="7">
    <source>
        <dbReference type="ARBA" id="ARBA00022777"/>
    </source>
</evidence>
<dbReference type="GO" id="GO:0072479">
    <property type="term" value="P:response to mitotic cell cycle spindle assembly checkpoint signaling"/>
    <property type="evidence" value="ECO:0007669"/>
    <property type="project" value="UniProtKB-ARBA"/>
</dbReference>
<dbReference type="Gene3D" id="1.10.510.10">
    <property type="entry name" value="Transferase(Phosphotransferase) domain 1"/>
    <property type="match status" value="1"/>
</dbReference>
<evidence type="ECO:0000256" key="6">
    <source>
        <dbReference type="ARBA" id="ARBA00022741"/>
    </source>
</evidence>
<evidence type="ECO:0000256" key="15">
    <source>
        <dbReference type="RuleBase" id="RU367134"/>
    </source>
</evidence>
<feature type="binding site" evidence="12">
    <location>
        <begin position="518"/>
        <end position="520"/>
    </location>
    <ligand>
        <name>ATP</name>
        <dbReference type="ChEBI" id="CHEBI:30616"/>
    </ligand>
</feature>
<evidence type="ECO:0000259" key="17">
    <source>
        <dbReference type="PROSITE" id="PS50011"/>
    </source>
</evidence>
<evidence type="ECO:0000256" key="9">
    <source>
        <dbReference type="ARBA" id="ARBA00047899"/>
    </source>
</evidence>
<dbReference type="InterPro" id="IPR001525">
    <property type="entry name" value="C5_MeTfrase"/>
</dbReference>
<keyword evidence="4" id="KW-0489">Methyltransferase</keyword>
<dbReference type="GO" id="GO:0032133">
    <property type="term" value="C:chromosome passenger complex"/>
    <property type="evidence" value="ECO:0007669"/>
    <property type="project" value="UniProtKB-ARBA"/>
</dbReference>
<organism evidence="18 19">
    <name type="scientific">Physocladia obscura</name>
    <dbReference type="NCBI Taxonomy" id="109957"/>
    <lineage>
        <taxon>Eukaryota</taxon>
        <taxon>Fungi</taxon>
        <taxon>Fungi incertae sedis</taxon>
        <taxon>Chytridiomycota</taxon>
        <taxon>Chytridiomycota incertae sedis</taxon>
        <taxon>Chytridiomycetes</taxon>
        <taxon>Chytridiales</taxon>
        <taxon>Chytriomycetaceae</taxon>
        <taxon>Physocladia</taxon>
    </lineage>
</organism>
<dbReference type="Pfam" id="PF00145">
    <property type="entry name" value="DNA_methylase"/>
    <property type="match status" value="1"/>
</dbReference>
<feature type="compositionally biased region" description="Polar residues" evidence="16">
    <location>
        <begin position="279"/>
        <end position="293"/>
    </location>
</feature>
<dbReference type="Gene3D" id="3.30.200.20">
    <property type="entry name" value="Phosphorylase Kinase, domain 1"/>
    <property type="match status" value="1"/>
</dbReference>
<dbReference type="GO" id="GO:0044779">
    <property type="term" value="P:meiotic spindle checkpoint signaling"/>
    <property type="evidence" value="ECO:0007669"/>
    <property type="project" value="UniProtKB-ARBA"/>
</dbReference>
<dbReference type="PROSITE" id="PS00107">
    <property type="entry name" value="PROTEIN_KINASE_ATP"/>
    <property type="match status" value="1"/>
</dbReference>